<proteinExistence type="predicted"/>
<keyword evidence="2" id="KW-1185">Reference proteome</keyword>
<dbReference type="GO" id="GO:0008483">
    <property type="term" value="F:transaminase activity"/>
    <property type="evidence" value="ECO:0007669"/>
    <property type="project" value="UniProtKB-KW"/>
</dbReference>
<dbReference type="EMBL" id="PJQY01001975">
    <property type="protein sequence ID" value="PQP97513.1"/>
    <property type="molecule type" value="Genomic_DNA"/>
</dbReference>
<gene>
    <name evidence="1" type="ORF">Pyn_14491</name>
</gene>
<reference evidence="1 2" key="1">
    <citation type="submission" date="2018-02" db="EMBL/GenBank/DDBJ databases">
        <title>Draft genome of wild Prunus yedoensis var. nudiflora.</title>
        <authorList>
            <person name="Baek S."/>
            <person name="Kim J.-H."/>
            <person name="Choi K."/>
            <person name="Kim G.-B."/>
            <person name="Cho A."/>
            <person name="Jang H."/>
            <person name="Shin C.-H."/>
            <person name="Yu H.-J."/>
            <person name="Mun J.-H."/>
        </authorList>
    </citation>
    <scope>NUCLEOTIDE SEQUENCE [LARGE SCALE GENOMIC DNA]</scope>
    <source>
        <strain evidence="2">cv. Jeju island</strain>
        <tissue evidence="1">Leaf</tissue>
    </source>
</reference>
<dbReference type="AlphaFoldDB" id="A0A314Y147"/>
<evidence type="ECO:0000313" key="2">
    <source>
        <dbReference type="Proteomes" id="UP000250321"/>
    </source>
</evidence>
<organism evidence="1 2">
    <name type="scientific">Prunus yedoensis var. nudiflora</name>
    <dbReference type="NCBI Taxonomy" id="2094558"/>
    <lineage>
        <taxon>Eukaryota</taxon>
        <taxon>Viridiplantae</taxon>
        <taxon>Streptophyta</taxon>
        <taxon>Embryophyta</taxon>
        <taxon>Tracheophyta</taxon>
        <taxon>Spermatophyta</taxon>
        <taxon>Magnoliopsida</taxon>
        <taxon>eudicotyledons</taxon>
        <taxon>Gunneridae</taxon>
        <taxon>Pentapetalae</taxon>
        <taxon>rosids</taxon>
        <taxon>fabids</taxon>
        <taxon>Rosales</taxon>
        <taxon>Rosaceae</taxon>
        <taxon>Amygdaloideae</taxon>
        <taxon>Amygdaleae</taxon>
        <taxon>Prunus</taxon>
    </lineage>
</organism>
<accession>A0A314Y147</accession>
<comment type="caution">
    <text evidence="1">The sequence shown here is derived from an EMBL/GenBank/DDBJ whole genome shotgun (WGS) entry which is preliminary data.</text>
</comment>
<evidence type="ECO:0000313" key="1">
    <source>
        <dbReference type="EMBL" id="PQP97513.1"/>
    </source>
</evidence>
<keyword evidence="1" id="KW-0808">Transferase</keyword>
<dbReference type="STRING" id="2094558.A0A314Y147"/>
<sequence>MKNVNNLDDDRPTIMLGRSDPTEFQSFWTTQSVVDAVTDALQSFKFNSYCPTGGVLEARRYTCITSSPSMEGETYNEMENLR</sequence>
<dbReference type="OrthoDB" id="1712692at2759"/>
<protein>
    <submittedName>
        <fullName evidence="1">Putative aminotransferase TAT2</fullName>
    </submittedName>
</protein>
<keyword evidence="1" id="KW-0032">Aminotransferase</keyword>
<dbReference type="Proteomes" id="UP000250321">
    <property type="component" value="Unassembled WGS sequence"/>
</dbReference>
<name>A0A314Y147_PRUYE</name>